<keyword evidence="3" id="KW-0560">Oxidoreductase</keyword>
<keyword evidence="1" id="KW-0285">Flavoprotein</keyword>
<evidence type="ECO:0000256" key="4">
    <source>
        <dbReference type="ARBA" id="ARBA00023033"/>
    </source>
</evidence>
<gene>
    <name evidence="6" type="ORF">LX83_006934</name>
</gene>
<dbReference type="InterPro" id="IPR036661">
    <property type="entry name" value="Luciferase-like_sf"/>
</dbReference>
<sequence length="285" mass="30612">MKFAINYSTPYLGADPDAMVAFAQHAEERGFESLYLQEHIVLYPGAKYGATDLPTALPYPDPLDSLSFLAAATRRILLGTGVLLLPYHHPVVLAKRLATVDVLAKGRMRLLTVGLGTLPGEAAAVGVDFATRGRRADEAIDVLRLLWAGGEDGVSFHGEFFDFDNICCFPKPVGTPHLPIHIGGSSRAAARRAGRRGDGYFPGGALDDDERHAQLALARSTAAESGRDPNALEYTRWGSITMSTEAVEELAEEGVTRILVATTPGSLDQQLDQMSAFAQRMGLSS</sequence>
<dbReference type="PANTHER" id="PTHR42847">
    <property type="entry name" value="ALKANESULFONATE MONOOXYGENASE"/>
    <property type="match status" value="1"/>
</dbReference>
<evidence type="ECO:0000256" key="1">
    <source>
        <dbReference type="ARBA" id="ARBA00022630"/>
    </source>
</evidence>
<evidence type="ECO:0000256" key="3">
    <source>
        <dbReference type="ARBA" id="ARBA00023002"/>
    </source>
</evidence>
<protein>
    <submittedName>
        <fullName evidence="6">F420-dependent oxidoreductase, Rv2161c family</fullName>
    </submittedName>
</protein>
<dbReference type="PANTHER" id="PTHR42847:SF4">
    <property type="entry name" value="ALKANESULFONATE MONOOXYGENASE-RELATED"/>
    <property type="match status" value="1"/>
</dbReference>
<keyword evidence="2" id="KW-0288">FMN</keyword>
<proteinExistence type="predicted"/>
<dbReference type="RefSeq" id="WP_253779754.1">
    <property type="nucleotide sequence ID" value="NZ_JAMTCK010000023.1"/>
</dbReference>
<dbReference type="GO" id="GO:0008726">
    <property type="term" value="F:alkanesulfonate monooxygenase activity"/>
    <property type="evidence" value="ECO:0007669"/>
    <property type="project" value="TreeGrafter"/>
</dbReference>
<dbReference type="GO" id="GO:0046306">
    <property type="term" value="P:alkanesulfonate catabolic process"/>
    <property type="evidence" value="ECO:0007669"/>
    <property type="project" value="TreeGrafter"/>
</dbReference>
<dbReference type="SUPFAM" id="SSF51679">
    <property type="entry name" value="Bacterial luciferase-like"/>
    <property type="match status" value="1"/>
</dbReference>
<comment type="caution">
    <text evidence="6">The sequence shown here is derived from an EMBL/GenBank/DDBJ whole genome shotgun (WGS) entry which is preliminary data.</text>
</comment>
<dbReference type="EMBL" id="JAMTCK010000023">
    <property type="protein sequence ID" value="MCP2170046.1"/>
    <property type="molecule type" value="Genomic_DNA"/>
</dbReference>
<accession>A0AAE3KJA1</accession>
<dbReference type="NCBIfam" id="TIGR03619">
    <property type="entry name" value="F420_Rv2161c"/>
    <property type="match status" value="1"/>
</dbReference>
<keyword evidence="7" id="KW-1185">Reference proteome</keyword>
<evidence type="ECO:0000313" key="7">
    <source>
        <dbReference type="Proteomes" id="UP001206128"/>
    </source>
</evidence>
<keyword evidence="4" id="KW-0503">Monooxygenase</keyword>
<dbReference type="InterPro" id="IPR019921">
    <property type="entry name" value="Lucif-like_OxRdtase_Rv2161c"/>
</dbReference>
<evidence type="ECO:0000259" key="5">
    <source>
        <dbReference type="Pfam" id="PF00296"/>
    </source>
</evidence>
<dbReference type="Gene3D" id="3.20.20.30">
    <property type="entry name" value="Luciferase-like domain"/>
    <property type="match status" value="1"/>
</dbReference>
<dbReference type="AlphaFoldDB" id="A0AAE3KJA1"/>
<organism evidence="6 7">
    <name type="scientific">Goodfellowiella coeruleoviolacea</name>
    <dbReference type="NCBI Taxonomy" id="334858"/>
    <lineage>
        <taxon>Bacteria</taxon>
        <taxon>Bacillati</taxon>
        <taxon>Actinomycetota</taxon>
        <taxon>Actinomycetes</taxon>
        <taxon>Pseudonocardiales</taxon>
        <taxon>Pseudonocardiaceae</taxon>
        <taxon>Goodfellowiella</taxon>
    </lineage>
</organism>
<reference evidence="6" key="1">
    <citation type="submission" date="2022-06" db="EMBL/GenBank/DDBJ databases">
        <title>Genomic Encyclopedia of Archaeal and Bacterial Type Strains, Phase II (KMG-II): from individual species to whole genera.</title>
        <authorList>
            <person name="Goeker M."/>
        </authorList>
    </citation>
    <scope>NUCLEOTIDE SEQUENCE</scope>
    <source>
        <strain evidence="6">DSM 43935</strain>
    </source>
</reference>
<dbReference type="InterPro" id="IPR050172">
    <property type="entry name" value="SsuD_RutA_monooxygenase"/>
</dbReference>
<feature type="domain" description="Luciferase-like" evidence="5">
    <location>
        <begin position="13"/>
        <end position="265"/>
    </location>
</feature>
<dbReference type="InterPro" id="IPR011251">
    <property type="entry name" value="Luciferase-like_dom"/>
</dbReference>
<evidence type="ECO:0000256" key="2">
    <source>
        <dbReference type="ARBA" id="ARBA00022643"/>
    </source>
</evidence>
<evidence type="ECO:0000313" key="6">
    <source>
        <dbReference type="EMBL" id="MCP2170046.1"/>
    </source>
</evidence>
<dbReference type="Proteomes" id="UP001206128">
    <property type="component" value="Unassembled WGS sequence"/>
</dbReference>
<name>A0AAE3KJA1_9PSEU</name>
<dbReference type="Pfam" id="PF00296">
    <property type="entry name" value="Bac_luciferase"/>
    <property type="match status" value="1"/>
</dbReference>